<feature type="compositionally biased region" description="Basic and acidic residues" evidence="5">
    <location>
        <begin position="461"/>
        <end position="472"/>
    </location>
</feature>
<reference evidence="6 7" key="2">
    <citation type="submission" date="2023-06" db="EMBL/GenBank/DDBJ databases">
        <authorList>
            <person name="Zeman M."/>
            <person name="Kubasova T."/>
            <person name="Jahodarova E."/>
            <person name="Nykrynova M."/>
            <person name="Rychlik I."/>
        </authorList>
    </citation>
    <scope>NUCLEOTIDE SEQUENCE [LARGE SCALE GENOMIC DNA]</scope>
    <source>
        <strain evidence="6 7">154_Feed</strain>
    </source>
</reference>
<accession>A0ABT7V8D0</accession>
<evidence type="ECO:0000256" key="4">
    <source>
        <dbReference type="ARBA" id="ARBA00023172"/>
    </source>
</evidence>
<reference evidence="7" key="1">
    <citation type="submission" date="2023-06" db="EMBL/GenBank/DDBJ databases">
        <title>Identification and characterization of horizontal gene transfer across gut microbiota members of farm animals based on homology search.</title>
        <authorList>
            <person name="Zeman M."/>
            <person name="Kubasova T."/>
            <person name="Jahodarova E."/>
            <person name="Nykrynova M."/>
            <person name="Rychlik I."/>
        </authorList>
    </citation>
    <scope>NUCLEOTIDE SEQUENCE [LARGE SCALE GENOMIC DNA]</scope>
    <source>
        <strain evidence="7">154_Feed</strain>
    </source>
</reference>
<dbReference type="PANTHER" id="PTHR30563:SF0">
    <property type="entry name" value="DNA RECOMBINATION PROTEIN RMUC"/>
    <property type="match status" value="1"/>
</dbReference>
<evidence type="ECO:0000313" key="6">
    <source>
        <dbReference type="EMBL" id="MDM8274639.1"/>
    </source>
</evidence>
<evidence type="ECO:0000256" key="2">
    <source>
        <dbReference type="ARBA" id="ARBA00009840"/>
    </source>
</evidence>
<dbReference type="InterPro" id="IPR003798">
    <property type="entry name" value="DNA_recombination_RmuC"/>
</dbReference>
<comment type="function">
    <text evidence="1">Involved in DNA recombination.</text>
</comment>
<protein>
    <submittedName>
        <fullName evidence="6">DNA recombination protein RmuC</fullName>
    </submittedName>
</protein>
<keyword evidence="7" id="KW-1185">Reference proteome</keyword>
<dbReference type="PANTHER" id="PTHR30563">
    <property type="entry name" value="DNA RECOMBINATION PROTEIN RMUC"/>
    <property type="match status" value="1"/>
</dbReference>
<keyword evidence="4" id="KW-0233">DNA recombination</keyword>
<evidence type="ECO:0000256" key="3">
    <source>
        <dbReference type="ARBA" id="ARBA00023054"/>
    </source>
</evidence>
<evidence type="ECO:0000256" key="1">
    <source>
        <dbReference type="ARBA" id="ARBA00003416"/>
    </source>
</evidence>
<evidence type="ECO:0000256" key="5">
    <source>
        <dbReference type="SAM" id="MobiDB-lite"/>
    </source>
</evidence>
<comment type="similarity">
    <text evidence="2">Belongs to the RmuC family.</text>
</comment>
<evidence type="ECO:0000313" key="7">
    <source>
        <dbReference type="Proteomes" id="UP001529421"/>
    </source>
</evidence>
<organism evidence="6 7">
    <name type="scientific">Enorma phocaeensis</name>
    <dbReference type="NCBI Taxonomy" id="1871019"/>
    <lineage>
        <taxon>Bacteria</taxon>
        <taxon>Bacillati</taxon>
        <taxon>Actinomycetota</taxon>
        <taxon>Coriobacteriia</taxon>
        <taxon>Coriobacteriales</taxon>
        <taxon>Coriobacteriaceae</taxon>
        <taxon>Enorma</taxon>
    </lineage>
</organism>
<dbReference type="Pfam" id="PF02646">
    <property type="entry name" value="RmuC"/>
    <property type="match status" value="1"/>
</dbReference>
<proteinExistence type="inferred from homology"/>
<name>A0ABT7V8D0_9ACTN</name>
<comment type="caution">
    <text evidence="6">The sequence shown here is derived from an EMBL/GenBank/DDBJ whole genome shotgun (WGS) entry which is preliminary data.</text>
</comment>
<gene>
    <name evidence="6" type="primary">rmuC</name>
    <name evidence="6" type="ORF">QUW28_03880</name>
</gene>
<keyword evidence="3" id="KW-0175">Coiled coil</keyword>
<dbReference type="RefSeq" id="WP_289544702.1">
    <property type="nucleotide sequence ID" value="NZ_JAUDDZ010000003.1"/>
</dbReference>
<sequence>MDAVLLGIVAVAALVAAVAAVAAAVLAYRLGRDAGAASEQASHAAAAAARAEASLSAVMSAQAQAQTSLAVLSRHAAGASAVDQERFDALSREFSRTDAKLDDVRREVQAQLGRSRESVDARLAEMRSAVDSQLGAIRQDNSQQLDRMRATVDEKLQATLESRIARSFKQVSDQLEAVYRGLGDMQGLAAGVGDLKRVLGNVKTRGILGEVQLGALLSDVLAPDQYLQNVATKPGSAERVEYAVRIPVADGEPVLLPIDAKFPGDTYERLRAAVEAADADGASAARRALEQRIKQEARDIEQKYISVPETTNLAILFLPFEGLYAEVVNMPGLLESLQREYRVSVAGPSTMAAILNSLQMSYQTFAFQRQADEIQRVLAAVKAELPRYQAALQKAYDQINRAGSTVESIMTTRTRAMERKLRSVTALDDAAEAEQVLGLELDGATGDGGLGAGEPLAVQADVEHGNDEEGDA</sequence>
<dbReference type="Proteomes" id="UP001529421">
    <property type="component" value="Unassembled WGS sequence"/>
</dbReference>
<dbReference type="EMBL" id="JAUDDZ010000003">
    <property type="protein sequence ID" value="MDM8274639.1"/>
    <property type="molecule type" value="Genomic_DNA"/>
</dbReference>
<feature type="region of interest" description="Disordered" evidence="5">
    <location>
        <begin position="446"/>
        <end position="472"/>
    </location>
</feature>